<keyword evidence="3" id="KW-1185">Reference proteome</keyword>
<evidence type="ECO:0000256" key="1">
    <source>
        <dbReference type="SAM" id="MobiDB-lite"/>
    </source>
</evidence>
<dbReference type="InterPro" id="IPR039715">
    <property type="entry name" value="ZCCHC10"/>
</dbReference>
<feature type="compositionally biased region" description="Basic and acidic residues" evidence="1">
    <location>
        <begin position="84"/>
        <end position="102"/>
    </location>
</feature>
<dbReference type="Pfam" id="PF13917">
    <property type="entry name" value="zf-CCHC_3"/>
    <property type="match status" value="1"/>
</dbReference>
<feature type="non-terminal residue" evidence="2">
    <location>
        <position position="1"/>
    </location>
</feature>
<proteinExistence type="predicted"/>
<dbReference type="Proteomes" id="UP000789901">
    <property type="component" value="Unassembled WGS sequence"/>
</dbReference>
<dbReference type="InterPro" id="IPR036875">
    <property type="entry name" value="Znf_CCHC_sf"/>
</dbReference>
<accession>A0ABN7VKC8</accession>
<dbReference type="PANTHER" id="PTHR13491:SF0">
    <property type="entry name" value="ZINC FINGER CCHC DOMAIN-CONTAINING PROTEIN 10"/>
    <property type="match status" value="1"/>
</dbReference>
<reference evidence="2 3" key="1">
    <citation type="submission" date="2021-06" db="EMBL/GenBank/DDBJ databases">
        <authorList>
            <person name="Kallberg Y."/>
            <person name="Tangrot J."/>
            <person name="Rosling A."/>
        </authorList>
    </citation>
    <scope>NUCLEOTIDE SEQUENCE [LARGE SCALE GENOMIC DNA]</scope>
    <source>
        <strain evidence="2 3">120-4 pot B 10/14</strain>
    </source>
</reference>
<evidence type="ECO:0000313" key="3">
    <source>
        <dbReference type="Proteomes" id="UP000789901"/>
    </source>
</evidence>
<organism evidence="2 3">
    <name type="scientific">Gigaspora margarita</name>
    <dbReference type="NCBI Taxonomy" id="4874"/>
    <lineage>
        <taxon>Eukaryota</taxon>
        <taxon>Fungi</taxon>
        <taxon>Fungi incertae sedis</taxon>
        <taxon>Mucoromycota</taxon>
        <taxon>Glomeromycotina</taxon>
        <taxon>Glomeromycetes</taxon>
        <taxon>Diversisporales</taxon>
        <taxon>Gigasporaceae</taxon>
        <taxon>Gigaspora</taxon>
    </lineage>
</organism>
<protein>
    <submittedName>
        <fullName evidence="2">4922_t:CDS:1</fullName>
    </submittedName>
</protein>
<dbReference type="SUPFAM" id="SSF57756">
    <property type="entry name" value="Retrovirus zinc finger-like domains"/>
    <property type="match status" value="1"/>
</dbReference>
<feature type="compositionally biased region" description="Low complexity" evidence="1">
    <location>
        <begin position="112"/>
        <end position="151"/>
    </location>
</feature>
<feature type="region of interest" description="Disordered" evidence="1">
    <location>
        <begin position="60"/>
        <end position="161"/>
    </location>
</feature>
<sequence>KLVIEARMKNLFNGNNMIHVPFFVFRYPTSGTKASPKTQCQKCLEYGHWTYECKNERVYKSRPTRTQQLTKPLKPVSVELPDELGIKKEVPEKLEKPVDVKESKRKKRRKTGGSSTDSSSLSSGSDSDSGSSSSSSESSDSSSRSVSSDSSYSRKRKRRGR</sequence>
<comment type="caution">
    <text evidence="2">The sequence shown here is derived from an EMBL/GenBank/DDBJ whole genome shotgun (WGS) entry which is preliminary data.</text>
</comment>
<dbReference type="PANTHER" id="PTHR13491">
    <property type="entry name" value="ZCCHC10 PROTEIN"/>
    <property type="match status" value="1"/>
</dbReference>
<evidence type="ECO:0000313" key="2">
    <source>
        <dbReference type="EMBL" id="CAG8781642.1"/>
    </source>
</evidence>
<gene>
    <name evidence="2" type="ORF">GMARGA_LOCUS19809</name>
</gene>
<dbReference type="EMBL" id="CAJVQB010016831">
    <property type="protein sequence ID" value="CAG8781642.1"/>
    <property type="molecule type" value="Genomic_DNA"/>
</dbReference>
<name>A0ABN7VKC8_GIGMA</name>